<dbReference type="InterPro" id="IPR001170">
    <property type="entry name" value="ANPR/GUC"/>
</dbReference>
<dbReference type="FunFam" id="1.10.510.10:FF:000270">
    <property type="entry name" value="Guanylate cyclase"/>
    <property type="match status" value="1"/>
</dbReference>
<dbReference type="SMART" id="SM00044">
    <property type="entry name" value="CYCc"/>
    <property type="match status" value="1"/>
</dbReference>
<dbReference type="GO" id="GO:0004383">
    <property type="term" value="F:guanylate cyclase activity"/>
    <property type="evidence" value="ECO:0007669"/>
    <property type="project" value="UniProtKB-EC"/>
</dbReference>
<evidence type="ECO:0000256" key="10">
    <source>
        <dbReference type="ARBA" id="ARBA00022741"/>
    </source>
</evidence>
<evidence type="ECO:0000256" key="1">
    <source>
        <dbReference type="ARBA" id="ARBA00004123"/>
    </source>
</evidence>
<evidence type="ECO:0000256" key="22">
    <source>
        <dbReference type="ARBA" id="ARBA00036920"/>
    </source>
</evidence>
<dbReference type="Gene3D" id="1.10.510.10">
    <property type="entry name" value="Transferase(Phosphotransferase) domain 1"/>
    <property type="match status" value="1"/>
</dbReference>
<keyword evidence="16" id="KW-0675">Receptor</keyword>
<evidence type="ECO:0000256" key="2">
    <source>
        <dbReference type="ARBA" id="ARBA00004479"/>
    </source>
</evidence>
<dbReference type="Proteomes" id="UP001152622">
    <property type="component" value="Chromosome 7"/>
</dbReference>
<dbReference type="SUPFAM" id="SSF53822">
    <property type="entry name" value="Periplasmic binding protein-like I"/>
    <property type="match status" value="1"/>
</dbReference>
<evidence type="ECO:0000256" key="27">
    <source>
        <dbReference type="SAM" id="MobiDB-lite"/>
    </source>
</evidence>
<evidence type="ECO:0000256" key="25">
    <source>
        <dbReference type="RuleBase" id="RU003431"/>
    </source>
</evidence>
<dbReference type="InterPro" id="IPR011009">
    <property type="entry name" value="Kinase-like_dom_sf"/>
</dbReference>
<feature type="coiled-coil region" evidence="26">
    <location>
        <begin position="824"/>
        <end position="851"/>
    </location>
</feature>
<keyword evidence="15" id="KW-1015">Disulfide bond</keyword>
<evidence type="ECO:0000256" key="21">
    <source>
        <dbReference type="ARBA" id="ARBA00023293"/>
    </source>
</evidence>
<evidence type="ECO:0000313" key="33">
    <source>
        <dbReference type="Proteomes" id="UP001152622"/>
    </source>
</evidence>
<feature type="domain" description="Guanylate cyclase" evidence="31">
    <location>
        <begin position="887"/>
        <end position="1017"/>
    </location>
</feature>
<sequence>MRLHGWRGGARLLLLLPLLLSCWAEQAHAKPPRHREPRRQSREPKQTREVMLAVILPRHNVTYPWAWPRVGPALERAVAKINEDPTLLPGYRLRYAFKNSENKKGMCDESLTQMMAVDLKYSHNPWAYIGPGCDYTSSTVGRFANYWGLPMVTAGAPAIAFTDTSMYTSITNTGPTHQKLGEYALYIHHHFKWQSQALLLYSDNKMGDRPFFFASEGVFQVLRDDNITMKHLEFDESHLPIGYTDLLLSIQQDGRVVYACCSRDIFRQLMLHFYKSGLPREEYVFFYIDIFGDSLDTPYPWARQDADDTIAKAAFQNVKILTYHEPQNPEYKKFVSDLKEDSKRMFNFTVEDSLMNIISGGFYDGLMLYSHALNETMAGEEGVPSGKAVTRRMWNRTYYGVTGSVQIDENGDREIDFALWDMTNNDTGIFQIVSVYNGSQKEMVSMPGKKIQWLGGTVPRDVPFCGFKNDNPACRTRTITMHQMVFIVVFFIFVIIITITVFVYRRVKLENELAAQLWRVSWEDIQMSNLEKMLRSVGSKLTLSLRGSNYGSLLTAEGNFQVFTKTGYFKGNIIAIKYINRKRIELTRKVLFELKHMRDVQNEHLTRFIGACIDPPNICIITEYCPRGSLQDIMENESITLDWMFRYSLINDIVKGMAFIHNGVIVCHGNLKSSNCVVDSRFVLKITDYGLSSFRTEADSDDAHAFYARRLWTAPELLRMENPPPGGTQKGDIYSFGIILQEVALRRGAFFLEGEPLSPKEIIDRVALGEWPYLRPTICTQSHSEELGQLMQRCWAEDTTERPEFSQIKMILRKQNREYSSNILDNLLSRMEQYATNLEELVEERTQAYLEEKRKAETLLYQILPHSVAEQLKRGETVQAEAFDSVTIYFSDIIGFTAISAESTPMQVVTLLNDLYTCFDAIIDNFDVYKVETIGDAYMVVSGLPVRNGKLHGREIARMALALLDAVRSFKMRHRPDQQLKLRIGIHSGPVCAGVVGLKMPRYCLFGDTVNTSSRMESNGEALKIHVSAATRDVLEEFNCFQLELRGDVEMKGKGKMRTYWLLGETTSIHSAGARRKAKREDMEPSPAKGKPQGRLLVSTTLDAKDELEERLERCVGIVTSLINGLSEREANDIITAHVCKGSQQHEEVCLGLFSLLLTEPTQAQRCYRDLTLVNRDGMNVVLIKINQILMEKFLKLQDVCRTQLVWLVRELVKNGVIGADGVLMTLMKQIAGGDISSKNLWLAENVLEILVDQREWVLKSGMLIAMCVYTYLRLIVDHHGSTPLLVLRQKEVDFCIGLLREKFMDCFIIGRDLVRLLQNVARIPEMELLWKDLLHSPQALSPQFTGVLQLLTSRTSRKFLACRLTPDMETKLLFMTSRVRFGQQKRYQDWFQRQYLSTADSQSLRCDLIRYICGVVHPSNEVLSSDILPRWAIIGWLLTTCTSNVAASNAKLALFYDWLFFSPEKDSIMNIEPAILVMHHSMKPHPAITATLLDFMCRIIPHFYPPLEGHVRQGVSNSLTFIMEKRVLAHLAPLFDNPKLDRELRSMLRERFPEFCSSPSPPVEVKMEESSSLEMDNHVSDKEDGCYDSAEAAFSDDEEELNSKGKKREFRFHPIKEAYIEEPADITPFVDQLDDTLKEKVLQLQKESDTEMQCEVMQDIVDLILEEDFDSEQMSTLASCLAELFKGHFRSDVLPDEITEESLEESVSKPVCLVFRNLCQMQEDNSGFSVLLDMLAELYQKQPKIGYHLLYYLKASKAAMGKMSLYESFAQATALGDLHTCLMMDMKACQEDDVRLLCYLTPSIYSEFPDETLRSGELLNMIVAVIDSTQLQELMCHVMMGDLVMFRKDSVLNILIQSLDWETFEQYSTWQLFLAHSIPLETIIPILQHLKYKEHPEALSCLLLQLRREKPTEEMVKMVLSRPCHPEDQFTTSILRHWAAKHDDVLAEHIKALLIKNNNLPRKRQSLRSSSSKLAQLTLEQILEHMDNLRLNLSNTKQNFFTQTPILQALQHVQASCDEAHKMRFSDLFSLAEEFEDSTKPPKSRRKAAAITMRSRKGVAPPASNEEESASSSASEEEDCKPKAPKRKRKGSSAVGSDSD</sequence>
<evidence type="ECO:0000256" key="20">
    <source>
        <dbReference type="ARBA" id="ARBA00023242"/>
    </source>
</evidence>
<feature type="region of interest" description="Disordered" evidence="27">
    <location>
        <begin position="2036"/>
        <end position="2101"/>
    </location>
</feature>
<evidence type="ECO:0000256" key="17">
    <source>
        <dbReference type="ARBA" id="ARBA00023180"/>
    </source>
</evidence>
<dbReference type="FunFam" id="3.40.50.2300:FF:000153">
    <property type="entry name" value="Guanylate cyclase"/>
    <property type="match status" value="1"/>
</dbReference>
<evidence type="ECO:0000256" key="6">
    <source>
        <dbReference type="ARBA" id="ARBA00022490"/>
    </source>
</evidence>
<evidence type="ECO:0000256" key="16">
    <source>
        <dbReference type="ARBA" id="ARBA00023170"/>
    </source>
</evidence>
<dbReference type="PROSITE" id="PS50011">
    <property type="entry name" value="PROTEIN_KINASE_DOM"/>
    <property type="match status" value="1"/>
</dbReference>
<dbReference type="InterPro" id="IPR001054">
    <property type="entry name" value="A/G_cyclase"/>
</dbReference>
<keyword evidence="17" id="KW-0325">Glycoprotein</keyword>
<evidence type="ECO:0000256" key="24">
    <source>
        <dbReference type="RuleBase" id="RU000405"/>
    </source>
</evidence>
<evidence type="ECO:0000256" key="14">
    <source>
        <dbReference type="ARBA" id="ARBA00023136"/>
    </source>
</evidence>
<evidence type="ECO:0000256" key="15">
    <source>
        <dbReference type="ARBA" id="ARBA00023157"/>
    </source>
</evidence>
<evidence type="ECO:0000256" key="11">
    <source>
        <dbReference type="ARBA" id="ARBA00022858"/>
    </source>
</evidence>
<evidence type="ECO:0000256" key="12">
    <source>
        <dbReference type="ARBA" id="ARBA00022989"/>
    </source>
</evidence>
<dbReference type="SUPFAM" id="SSF55073">
    <property type="entry name" value="Nucleotide cyclase"/>
    <property type="match status" value="1"/>
</dbReference>
<dbReference type="PROSITE" id="PS50125">
    <property type="entry name" value="GUANYLATE_CYCLASE_2"/>
    <property type="match status" value="1"/>
</dbReference>
<feature type="domain" description="Protein kinase" evidence="30">
    <location>
        <begin position="539"/>
        <end position="820"/>
    </location>
</feature>
<keyword evidence="26" id="KW-0175">Coiled coil</keyword>
<dbReference type="PRINTS" id="PR00255">
    <property type="entry name" value="NATPEPTIDER"/>
</dbReference>
<dbReference type="Pfam" id="PF10189">
    <property type="entry name" value="Ints3_N"/>
    <property type="match status" value="1"/>
</dbReference>
<evidence type="ECO:0000256" key="23">
    <source>
        <dbReference type="ARBA" id="ARBA00093378"/>
    </source>
</evidence>
<comment type="subcellular location">
    <subcellularLocation>
        <location evidence="3">Cytoplasm</location>
    </subcellularLocation>
    <subcellularLocation>
        <location evidence="2">Membrane</location>
        <topology evidence="2">Single-pass type I membrane protein</topology>
    </subcellularLocation>
    <subcellularLocation>
        <location evidence="1">Nucleus</location>
    </subcellularLocation>
</comment>
<dbReference type="Pfam" id="PF00211">
    <property type="entry name" value="Guanylate_cyc"/>
    <property type="match status" value="1"/>
</dbReference>
<dbReference type="Gene3D" id="3.40.50.2300">
    <property type="match status" value="2"/>
</dbReference>
<dbReference type="PANTHER" id="PTHR13587">
    <property type="entry name" value="INTEGRATOR COMPLEX SUBUNIT 3"/>
    <property type="match status" value="1"/>
</dbReference>
<comment type="subunit">
    <text evidence="5">Homodimer.</text>
</comment>
<keyword evidence="8 28" id="KW-0812">Transmembrane</keyword>
<dbReference type="GO" id="GO:0005634">
    <property type="term" value="C:nucleus"/>
    <property type="evidence" value="ECO:0007669"/>
    <property type="project" value="UniProtKB-SubCell"/>
</dbReference>
<dbReference type="Gene3D" id="3.30.70.1230">
    <property type="entry name" value="Nucleotide cyclase"/>
    <property type="match status" value="1"/>
</dbReference>
<evidence type="ECO:0000313" key="32">
    <source>
        <dbReference type="EMBL" id="KAJ8354688.1"/>
    </source>
</evidence>
<name>A0A9Q1FBJ7_SYNKA</name>
<proteinExistence type="inferred from homology"/>
<dbReference type="CDD" id="cd07302">
    <property type="entry name" value="CHD"/>
    <property type="match status" value="1"/>
</dbReference>
<evidence type="ECO:0000256" key="13">
    <source>
        <dbReference type="ARBA" id="ARBA00023134"/>
    </source>
</evidence>
<evidence type="ECO:0000256" key="3">
    <source>
        <dbReference type="ARBA" id="ARBA00004496"/>
    </source>
</evidence>
<keyword evidence="9 29" id="KW-0732">Signal</keyword>
<feature type="chain" id="PRO_5040310900" description="Guanylate cyclase" evidence="29">
    <location>
        <begin position="30"/>
        <end position="2101"/>
    </location>
</feature>
<keyword evidence="12 28" id="KW-1133">Transmembrane helix</keyword>
<dbReference type="InterPro" id="IPR001245">
    <property type="entry name" value="Ser-Thr/Tyr_kinase_cat_dom"/>
</dbReference>
<evidence type="ECO:0000256" key="5">
    <source>
        <dbReference type="ARBA" id="ARBA00011738"/>
    </source>
</evidence>
<keyword evidence="11" id="KW-0838">Vasoactive</keyword>
<dbReference type="GO" id="GO:0004672">
    <property type="term" value="F:protein kinase activity"/>
    <property type="evidence" value="ECO:0007669"/>
    <property type="project" value="InterPro"/>
</dbReference>
<dbReference type="InterPro" id="IPR001828">
    <property type="entry name" value="ANF_lig-bd_rcpt"/>
</dbReference>
<dbReference type="InterPro" id="IPR018297">
    <property type="entry name" value="A/G_cyclase_CS"/>
</dbReference>
<keyword evidence="20" id="KW-0539">Nucleus</keyword>
<dbReference type="EC" id="4.6.1.2" evidence="25"/>
<protein>
    <recommendedName>
        <fullName evidence="25">Guanylate cyclase</fullName>
        <ecNumber evidence="25">4.6.1.2</ecNumber>
    </recommendedName>
</protein>
<evidence type="ECO:0000256" key="29">
    <source>
        <dbReference type="SAM" id="SignalP"/>
    </source>
</evidence>
<accession>A0A9Q1FBJ7</accession>
<feature type="region of interest" description="Disordered" evidence="27">
    <location>
        <begin position="1072"/>
        <end position="1094"/>
    </location>
</feature>
<feature type="signal peptide" evidence="29">
    <location>
        <begin position="1"/>
        <end position="29"/>
    </location>
</feature>
<dbReference type="FunFam" id="3.30.200.20:FF:001106">
    <property type="entry name" value="Guanylate cyclase"/>
    <property type="match status" value="1"/>
</dbReference>
<dbReference type="Pfam" id="PF24566">
    <property type="entry name" value="HEAT_Ints3_C"/>
    <property type="match status" value="1"/>
</dbReference>
<keyword evidence="14 28" id="KW-0472">Membrane</keyword>
<dbReference type="OrthoDB" id="2021145at2759"/>
<evidence type="ECO:0000256" key="8">
    <source>
        <dbReference type="ARBA" id="ARBA00022692"/>
    </source>
</evidence>
<keyword evidence="13" id="KW-0342">GTP-binding</keyword>
<keyword evidence="6" id="KW-0963">Cytoplasm</keyword>
<evidence type="ECO:0000256" key="7">
    <source>
        <dbReference type="ARBA" id="ARBA00022553"/>
    </source>
</evidence>
<comment type="similarity">
    <text evidence="4">Belongs to the Integrator subunit 3 family.</text>
</comment>
<dbReference type="GO" id="GO:0005525">
    <property type="term" value="F:GTP binding"/>
    <property type="evidence" value="ECO:0007669"/>
    <property type="project" value="UniProtKB-KW"/>
</dbReference>
<comment type="caution">
    <text evidence="32">The sequence shown here is derived from an EMBL/GenBank/DDBJ whole genome shotgun (WGS) entry which is preliminary data.</text>
</comment>
<feature type="compositionally biased region" description="Acidic residues" evidence="27">
    <location>
        <begin position="2066"/>
        <end position="2080"/>
    </location>
</feature>
<keyword evidence="7" id="KW-0597">Phosphoprotein</keyword>
<dbReference type="PROSITE" id="PS51257">
    <property type="entry name" value="PROKAR_LIPOPROTEIN"/>
    <property type="match status" value="1"/>
</dbReference>
<evidence type="ECO:0000256" key="19">
    <source>
        <dbReference type="ARBA" id="ARBA00023239"/>
    </source>
</evidence>
<evidence type="ECO:0000256" key="4">
    <source>
        <dbReference type="ARBA" id="ARBA00006130"/>
    </source>
</evidence>
<dbReference type="InterPro" id="IPR029787">
    <property type="entry name" value="Nucleotide_cyclase"/>
</dbReference>
<dbReference type="Pfam" id="PF07714">
    <property type="entry name" value="PK_Tyr_Ser-Thr"/>
    <property type="match status" value="1"/>
</dbReference>
<comment type="catalytic activity">
    <reaction evidence="22">
        <text>GTP = 3',5'-cyclic GMP + diphosphate</text>
        <dbReference type="Rhea" id="RHEA:13665"/>
        <dbReference type="ChEBI" id="CHEBI:33019"/>
        <dbReference type="ChEBI" id="CHEBI:37565"/>
        <dbReference type="ChEBI" id="CHEBI:57746"/>
        <dbReference type="EC" id="4.6.1.2"/>
    </reaction>
    <physiologicalReaction direction="left-to-right" evidence="22">
        <dbReference type="Rhea" id="RHEA:13666"/>
    </physiologicalReaction>
</comment>
<dbReference type="InterPro" id="IPR000719">
    <property type="entry name" value="Prot_kinase_dom"/>
</dbReference>
<dbReference type="FunFam" id="3.30.70.1230:FF:000004">
    <property type="entry name" value="Guanylate cyclase"/>
    <property type="match status" value="1"/>
</dbReference>
<evidence type="ECO:0000256" key="26">
    <source>
        <dbReference type="SAM" id="Coils"/>
    </source>
</evidence>
<dbReference type="GO" id="GO:0005524">
    <property type="term" value="F:ATP binding"/>
    <property type="evidence" value="ECO:0007669"/>
    <property type="project" value="InterPro"/>
</dbReference>
<evidence type="ECO:0000259" key="31">
    <source>
        <dbReference type="PROSITE" id="PS50125"/>
    </source>
</evidence>
<dbReference type="CDD" id="cd14042">
    <property type="entry name" value="PK_GC-A_B"/>
    <property type="match status" value="1"/>
</dbReference>
<dbReference type="SUPFAM" id="SSF56112">
    <property type="entry name" value="Protein kinase-like (PK-like)"/>
    <property type="match status" value="1"/>
</dbReference>
<keyword evidence="33" id="KW-1185">Reference proteome</keyword>
<dbReference type="PANTHER" id="PTHR13587:SF7">
    <property type="entry name" value="INTEGRATOR COMPLEX SUBUNIT 3"/>
    <property type="match status" value="1"/>
</dbReference>
<reference evidence="32" key="1">
    <citation type="journal article" date="2023" name="Science">
        <title>Genome structures resolve the early diversification of teleost fishes.</title>
        <authorList>
            <person name="Parey E."/>
            <person name="Louis A."/>
            <person name="Montfort J."/>
            <person name="Bouchez O."/>
            <person name="Roques C."/>
            <person name="Iampietro C."/>
            <person name="Lluch J."/>
            <person name="Castinel A."/>
            <person name="Donnadieu C."/>
            <person name="Desvignes T."/>
            <person name="Floi Bucao C."/>
            <person name="Jouanno E."/>
            <person name="Wen M."/>
            <person name="Mejri S."/>
            <person name="Dirks R."/>
            <person name="Jansen H."/>
            <person name="Henkel C."/>
            <person name="Chen W.J."/>
            <person name="Zahm M."/>
            <person name="Cabau C."/>
            <person name="Klopp C."/>
            <person name="Thompson A.W."/>
            <person name="Robinson-Rechavi M."/>
            <person name="Braasch I."/>
            <person name="Lecointre G."/>
            <person name="Bobe J."/>
            <person name="Postlethwait J.H."/>
            <person name="Berthelot C."/>
            <person name="Roest Crollius H."/>
            <person name="Guiguen Y."/>
        </authorList>
    </citation>
    <scope>NUCLEOTIDE SEQUENCE</scope>
    <source>
        <strain evidence="32">WJC10195</strain>
    </source>
</reference>
<dbReference type="InterPro" id="IPR019333">
    <property type="entry name" value="INTS3_N"/>
</dbReference>
<comment type="function">
    <text evidence="23">Receptor for the atrial natriuretic peptide NPPA/ANP and the brain natriuretic peptide NPPB/BNP which are potent vasoactive hormones playing a key role in cardiovascular homeostasis. Plays an essential role in the regulation of endothelial cell senescence and vascular aging. Upon activation by ANP or BNP, stimulates the production of cyclic guanosine monophosphate (cGMP) that promotes vascular tone and volume homeostasis by activation of protein kinase cGMP-dependent 1/PRKG1 and subsequently PRKAA1, thereby controlling blood pressure and maintaining cardiovascular homeostasis.</text>
</comment>
<comment type="similarity">
    <text evidence="24">Belongs to the adenylyl cyclase class-4/guanylyl cyclase family.</text>
</comment>
<evidence type="ECO:0000256" key="18">
    <source>
        <dbReference type="ARBA" id="ARBA00023214"/>
    </source>
</evidence>
<dbReference type="GO" id="GO:0005737">
    <property type="term" value="C:cytoplasm"/>
    <property type="evidence" value="ECO:0007669"/>
    <property type="project" value="UniProtKB-SubCell"/>
</dbReference>
<feature type="transmembrane region" description="Helical" evidence="28">
    <location>
        <begin position="484"/>
        <end position="504"/>
    </location>
</feature>
<dbReference type="GO" id="GO:0016020">
    <property type="term" value="C:membrane"/>
    <property type="evidence" value="ECO:0007669"/>
    <property type="project" value="UniProtKB-SubCell"/>
</dbReference>
<dbReference type="GO" id="GO:0097746">
    <property type="term" value="P:blood vessel diameter maintenance"/>
    <property type="evidence" value="ECO:0007669"/>
    <property type="project" value="UniProtKB-KW"/>
</dbReference>
<keyword evidence="21 25" id="KW-0141">cGMP biosynthesis</keyword>
<dbReference type="InterPro" id="IPR028082">
    <property type="entry name" value="Peripla_BP_I"/>
</dbReference>
<organism evidence="32 33">
    <name type="scientific">Synaphobranchus kaupii</name>
    <name type="common">Kaup's arrowtooth eel</name>
    <dbReference type="NCBI Taxonomy" id="118154"/>
    <lineage>
        <taxon>Eukaryota</taxon>
        <taxon>Metazoa</taxon>
        <taxon>Chordata</taxon>
        <taxon>Craniata</taxon>
        <taxon>Vertebrata</taxon>
        <taxon>Euteleostomi</taxon>
        <taxon>Actinopterygii</taxon>
        <taxon>Neopterygii</taxon>
        <taxon>Teleostei</taxon>
        <taxon>Anguilliformes</taxon>
        <taxon>Synaphobranchidae</taxon>
        <taxon>Synaphobranchus</taxon>
    </lineage>
</organism>
<evidence type="ECO:0000256" key="9">
    <source>
        <dbReference type="ARBA" id="ARBA00022729"/>
    </source>
</evidence>
<dbReference type="Pfam" id="PF01094">
    <property type="entry name" value="ANF_receptor"/>
    <property type="match status" value="1"/>
</dbReference>
<evidence type="ECO:0000256" key="28">
    <source>
        <dbReference type="SAM" id="Phobius"/>
    </source>
</evidence>
<keyword evidence="19 24" id="KW-0456">Lyase</keyword>
<keyword evidence="10" id="KW-0547">Nucleotide-binding</keyword>
<dbReference type="InterPro" id="IPR056518">
    <property type="entry name" value="HEAT_Ints3_C"/>
</dbReference>
<dbReference type="FunFam" id="3.40.50.2300:FF:000200">
    <property type="entry name" value="Guanylate cyclase"/>
    <property type="match status" value="1"/>
</dbReference>
<gene>
    <name evidence="32" type="ORF">SKAU_G00222550</name>
</gene>
<dbReference type="EMBL" id="JAINUF010000007">
    <property type="protein sequence ID" value="KAJ8354688.1"/>
    <property type="molecule type" value="Genomic_DNA"/>
</dbReference>
<keyword evidence="18" id="KW-0868">Chloride</keyword>
<dbReference type="PROSITE" id="PS00452">
    <property type="entry name" value="GUANYLATE_CYCLASE_1"/>
    <property type="match status" value="1"/>
</dbReference>
<evidence type="ECO:0000259" key="30">
    <source>
        <dbReference type="PROSITE" id="PS50011"/>
    </source>
</evidence>
<dbReference type="GO" id="GO:0035556">
    <property type="term" value="P:intracellular signal transduction"/>
    <property type="evidence" value="ECO:0007669"/>
    <property type="project" value="InterPro"/>
</dbReference>
<dbReference type="InterPro" id="IPR045334">
    <property type="entry name" value="INTS3"/>
</dbReference>